<dbReference type="EMBL" id="JPQZ01000003">
    <property type="protein sequence ID" value="KKO76434.1"/>
    <property type="molecule type" value="Genomic_DNA"/>
</dbReference>
<gene>
    <name evidence="3" type="ORF">AAJ76_300079048</name>
</gene>
<comment type="caution">
    <text evidence="3">The sequence shown here is derived from an EMBL/GenBank/DDBJ whole genome shotgun (WGS) entry which is preliminary data.</text>
</comment>
<evidence type="ECO:0000256" key="1">
    <source>
        <dbReference type="RuleBase" id="RU003901"/>
    </source>
</evidence>
<proteinExistence type="inferred from homology"/>
<reference evidence="3 4" key="1">
    <citation type="journal article" date="2015" name="Environ. Microbiol.">
        <title>Genome analyses suggest the presence of polyploidy and recent human-driven expansions in eight global populations of the honeybee pathogen Nosema ceranae.</title>
        <authorList>
            <person name="Pelin A."/>
            <person name="Selman M."/>
            <person name="Aris-Brosou S."/>
            <person name="Farinelli L."/>
            <person name="Corradi N."/>
        </authorList>
    </citation>
    <scope>NUCLEOTIDE SEQUENCE [LARGE SCALE GENOMIC DNA]</scope>
    <source>
        <strain evidence="3 4">PA08 1199</strain>
    </source>
</reference>
<dbReference type="AlphaFoldDB" id="A0A0F9ZGP3"/>
<dbReference type="InterPro" id="IPR050180">
    <property type="entry name" value="RNR_Ribonuclease"/>
</dbReference>
<dbReference type="RefSeq" id="XP_024332176.1">
    <property type="nucleotide sequence ID" value="XM_024475114.1"/>
</dbReference>
<feature type="domain" description="RNB" evidence="2">
    <location>
        <begin position="414"/>
        <end position="722"/>
    </location>
</feature>
<name>A0A0F9ZGP3_9MICR</name>
<organism evidence="3 4">
    <name type="scientific">Vairimorpha ceranae</name>
    <dbReference type="NCBI Taxonomy" id="40302"/>
    <lineage>
        <taxon>Eukaryota</taxon>
        <taxon>Fungi</taxon>
        <taxon>Fungi incertae sedis</taxon>
        <taxon>Microsporidia</taxon>
        <taxon>Nosematidae</taxon>
        <taxon>Vairimorpha</taxon>
    </lineage>
</organism>
<sequence>MKNSPSYKYNNSFFEWKISKRNQLLKRVKENYVRNDIPCGFECCGTKIYDDFVVFTICSKEILEKHKSLLKSDFIRPIICQSEFNKLKMGEQKRIKDLIDKKAYIYFYDTFFDVTVNKGLKGVLEFYTSHLQSKKFIILSEQNIKDYAKYFEDNIVKDLVDDVFIREETSYDDYYTNLEILYSTGKILKSTLMVDTYNWRNGTIFCQNKRVRILGSKNMNRAIHGDDVYVEIIEEVCEDEIDVNVEDTNDFVTKKNKLENETNKNVLFGKVVGIAKREKTELIGTILNSTISGDGSQNVLVLPIDKRYPPIRIRTSQPDELVNRRLWIELEFWEKDSKYPTGHYFKKMSQIGDVNGEIECILLSNGVSYFNHKWIELIKPTNYYNVETIKALNSEHSDFFSLKSMFQEIESGQRIDLRHLDVFSIDPQGCTDVDDALHITTLENGNFEIGVHIADVSHYVKPGSTLDEISSDRGTTVYLPNKRIDMLPEFLSAGLCSLLENQERGTFSVIWEIDKTGQILSTKFTKALIKSRKAFSYEEALKLLNSPNSAYLQEDISRLFEISKILREKRQKNGALDLSANKIEVSNNKIETKKPILTNNLIEEFMLLANISVAEFIYKNYPENAVLRKHPPPSESPMPIDVNLQDSFNINEVINSLDSNKKDVFKKIVTRAMNQAIYVLSSEDTDFCHYGLATPLYTHFTSPIRRYADILVHRTLYCILCKNSFSPTDNINHTIQLQKNEEISNEDNTCCSNGKRYKVPNFSEELSNINDTLINNLNKRHSNARRCSWDVTNLFIYNVIREVEPTTDAYVTDIKTNGVLIYIPDYGLNEALSLGDKEYNVFDRIKVKLLKNDEMFYYRRRFDIEIVYK</sequence>
<dbReference type="VEuPathDB" id="MicrosporidiaDB:G9O61_00g017260"/>
<dbReference type="InterPro" id="IPR022966">
    <property type="entry name" value="RNase_II/R_CS"/>
</dbReference>
<evidence type="ECO:0000313" key="4">
    <source>
        <dbReference type="Proteomes" id="UP000034350"/>
    </source>
</evidence>
<dbReference type="PANTHER" id="PTHR23355:SF9">
    <property type="entry name" value="DIS3-LIKE EXONUCLEASE 2"/>
    <property type="match status" value="1"/>
</dbReference>
<dbReference type="VEuPathDB" id="MicrosporidiaDB:AAJ76_300079048"/>
<dbReference type="Gene3D" id="2.40.50.700">
    <property type="match status" value="1"/>
</dbReference>
<dbReference type="InterPro" id="IPR001900">
    <property type="entry name" value="RNase_II/R"/>
</dbReference>
<comment type="similarity">
    <text evidence="1">Belongs to the RNR ribonuclease family.</text>
</comment>
<dbReference type="SUPFAM" id="SSF50249">
    <property type="entry name" value="Nucleic acid-binding proteins"/>
    <property type="match status" value="2"/>
</dbReference>
<evidence type="ECO:0000259" key="2">
    <source>
        <dbReference type="SMART" id="SM00955"/>
    </source>
</evidence>
<dbReference type="PROSITE" id="PS01175">
    <property type="entry name" value="RIBONUCLEASE_II"/>
    <property type="match status" value="1"/>
</dbReference>
<dbReference type="Pfam" id="PF17849">
    <property type="entry name" value="OB_Dis3"/>
    <property type="match status" value="1"/>
</dbReference>
<dbReference type="VEuPathDB" id="MicrosporidiaDB:NCER_101054"/>
<dbReference type="Proteomes" id="UP000034350">
    <property type="component" value="Unassembled WGS sequence"/>
</dbReference>
<dbReference type="InterPro" id="IPR041505">
    <property type="entry name" value="Dis3_CSD2"/>
</dbReference>
<accession>A0A0F9ZGP3</accession>
<dbReference type="Gene3D" id="2.40.50.690">
    <property type="match status" value="1"/>
</dbReference>
<dbReference type="GO" id="GO:0006402">
    <property type="term" value="P:mRNA catabolic process"/>
    <property type="evidence" value="ECO:0007669"/>
    <property type="project" value="TreeGrafter"/>
</dbReference>
<dbReference type="Pfam" id="PF00773">
    <property type="entry name" value="RNB"/>
    <property type="match status" value="1"/>
</dbReference>
<dbReference type="InterPro" id="IPR012340">
    <property type="entry name" value="NA-bd_OB-fold"/>
</dbReference>
<dbReference type="GO" id="GO:0003723">
    <property type="term" value="F:RNA binding"/>
    <property type="evidence" value="ECO:0007669"/>
    <property type="project" value="InterPro"/>
</dbReference>
<evidence type="ECO:0000313" key="3">
    <source>
        <dbReference type="EMBL" id="KKO76434.1"/>
    </source>
</evidence>
<keyword evidence="4" id="KW-1185">Reference proteome</keyword>
<protein>
    <submittedName>
        <fullName evidence="3">Exoribonuclease r</fullName>
    </submittedName>
</protein>
<dbReference type="GeneID" id="36320046"/>
<dbReference type="GO" id="GO:0000175">
    <property type="term" value="F:3'-5'-RNA exonuclease activity"/>
    <property type="evidence" value="ECO:0007669"/>
    <property type="project" value="TreeGrafter"/>
</dbReference>
<dbReference type="OrthoDB" id="372421at2759"/>
<dbReference type="Gene3D" id="3.40.50.1010">
    <property type="entry name" value="5'-nuclease"/>
    <property type="match status" value="1"/>
</dbReference>
<dbReference type="SMART" id="SM00955">
    <property type="entry name" value="RNB"/>
    <property type="match status" value="1"/>
</dbReference>
<dbReference type="PANTHER" id="PTHR23355">
    <property type="entry name" value="RIBONUCLEASE"/>
    <property type="match status" value="1"/>
</dbReference>